<feature type="transmembrane region" description="Helical" evidence="1">
    <location>
        <begin position="12"/>
        <end position="30"/>
    </location>
</feature>
<comment type="caution">
    <text evidence="2">The sequence shown here is derived from an EMBL/GenBank/DDBJ whole genome shotgun (WGS) entry which is preliminary data.</text>
</comment>
<feature type="transmembrane region" description="Helical" evidence="1">
    <location>
        <begin position="245"/>
        <end position="263"/>
    </location>
</feature>
<accession>A0A2M7AYD9</accession>
<feature type="transmembrane region" description="Helical" evidence="1">
    <location>
        <begin position="92"/>
        <end position="111"/>
    </location>
</feature>
<evidence type="ECO:0000313" key="3">
    <source>
        <dbReference type="Proteomes" id="UP000228775"/>
    </source>
</evidence>
<feature type="transmembrane region" description="Helical" evidence="1">
    <location>
        <begin position="309"/>
        <end position="328"/>
    </location>
</feature>
<evidence type="ECO:0008006" key="4">
    <source>
        <dbReference type="Google" id="ProtNLM"/>
    </source>
</evidence>
<organism evidence="2 3">
    <name type="scientific">Candidatus Portnoybacteria bacterium CG06_land_8_20_14_3_00_39_12</name>
    <dbReference type="NCBI Taxonomy" id="1974809"/>
    <lineage>
        <taxon>Bacteria</taxon>
        <taxon>Candidatus Portnoyibacteriota</taxon>
    </lineage>
</organism>
<feature type="transmembrane region" description="Helical" evidence="1">
    <location>
        <begin position="206"/>
        <end position="225"/>
    </location>
</feature>
<evidence type="ECO:0000256" key="1">
    <source>
        <dbReference type="SAM" id="Phobius"/>
    </source>
</evidence>
<gene>
    <name evidence="2" type="ORF">COS76_00080</name>
</gene>
<feature type="transmembrane region" description="Helical" evidence="1">
    <location>
        <begin position="275"/>
        <end position="297"/>
    </location>
</feature>
<keyword evidence="1" id="KW-1133">Transmembrane helix</keyword>
<dbReference type="Proteomes" id="UP000228775">
    <property type="component" value="Unassembled WGS sequence"/>
</dbReference>
<dbReference type="AlphaFoldDB" id="A0A2M7AYD9"/>
<protein>
    <recommendedName>
        <fullName evidence="4">EamA domain-containing protein</fullName>
    </recommendedName>
</protein>
<feature type="transmembrane region" description="Helical" evidence="1">
    <location>
        <begin position="145"/>
        <end position="162"/>
    </location>
</feature>
<feature type="transmembrane region" description="Helical" evidence="1">
    <location>
        <begin position="50"/>
        <end position="71"/>
    </location>
</feature>
<proteinExistence type="predicted"/>
<feature type="transmembrane region" description="Helical" evidence="1">
    <location>
        <begin position="168"/>
        <end position="185"/>
    </location>
</feature>
<keyword evidence="1" id="KW-0812">Transmembrane</keyword>
<feature type="transmembrane region" description="Helical" evidence="1">
    <location>
        <begin position="117"/>
        <end position="133"/>
    </location>
</feature>
<sequence length="334" mass="36915">MIVKREGTGWSRKTFLISLTAAVFGALYLANDTFIMHRVIVYRDSFTAVSVYLVFGAWVGLICMLIYNSLFGKWIDNDYPGFNFGTRKMQTFALISGAIAAGSTAFCLMGNQSLDPSLVTALSNLSIIYLVGYDSLRRNISFKNIVVPMSLVVLGSALASITKISGGFEITLAGILILLIGRCGTDAVEKIVRQQGVWKSDAITFNFWRFLWLAVFGTIFSLLVAFARGSINELLTLFLQIWKSALPWILLTMFFVFFFSTLLQKAMKTGAISKVTMVVNFQIALGIPLTLLLNQIAPGVFGNISQETAVWVVRSVGALMIVFGIYYLRNKKSS</sequence>
<name>A0A2M7AYD9_9BACT</name>
<dbReference type="EMBL" id="PEVY01000002">
    <property type="protein sequence ID" value="PIU75569.1"/>
    <property type="molecule type" value="Genomic_DNA"/>
</dbReference>
<keyword evidence="1" id="KW-0472">Membrane</keyword>
<reference evidence="3" key="1">
    <citation type="submission" date="2017-09" db="EMBL/GenBank/DDBJ databases">
        <title>Depth-based differentiation of microbial function through sediment-hosted aquifers and enrichment of novel symbionts in the deep terrestrial subsurface.</title>
        <authorList>
            <person name="Probst A.J."/>
            <person name="Ladd B."/>
            <person name="Jarett J.K."/>
            <person name="Geller-Mcgrath D.E."/>
            <person name="Sieber C.M.K."/>
            <person name="Emerson J.B."/>
            <person name="Anantharaman K."/>
            <person name="Thomas B.C."/>
            <person name="Malmstrom R."/>
            <person name="Stieglmeier M."/>
            <person name="Klingl A."/>
            <person name="Woyke T."/>
            <person name="Ryan C.M."/>
            <person name="Banfield J.F."/>
        </authorList>
    </citation>
    <scope>NUCLEOTIDE SEQUENCE [LARGE SCALE GENOMIC DNA]</scope>
</reference>
<evidence type="ECO:0000313" key="2">
    <source>
        <dbReference type="EMBL" id="PIU75569.1"/>
    </source>
</evidence>